<keyword evidence="7" id="KW-1278">Translocase</keyword>
<feature type="domain" description="ABC transporter" evidence="9">
    <location>
        <begin position="1"/>
        <end position="228"/>
    </location>
</feature>
<dbReference type="InterPro" id="IPR027417">
    <property type="entry name" value="P-loop_NTPase"/>
</dbReference>
<dbReference type="InterPro" id="IPR003439">
    <property type="entry name" value="ABC_transporter-like_ATP-bd"/>
</dbReference>
<keyword evidence="3" id="KW-0813">Transport</keyword>
<evidence type="ECO:0000259" key="9">
    <source>
        <dbReference type="PROSITE" id="PS50893"/>
    </source>
</evidence>
<dbReference type="CDD" id="cd03225">
    <property type="entry name" value="ABC_cobalt_CbiO_domain1"/>
    <property type="match status" value="1"/>
</dbReference>
<accession>A0A239B9B6</accession>
<dbReference type="Gene3D" id="3.40.50.300">
    <property type="entry name" value="P-loop containing nucleotide triphosphate hydrolases"/>
    <property type="match status" value="1"/>
</dbReference>
<dbReference type="GO" id="GO:0043190">
    <property type="term" value="C:ATP-binding cassette (ABC) transporter complex"/>
    <property type="evidence" value="ECO:0007669"/>
    <property type="project" value="TreeGrafter"/>
</dbReference>
<dbReference type="InterPro" id="IPR015856">
    <property type="entry name" value="ABC_transpr_CbiO/EcfA_su"/>
</dbReference>
<evidence type="ECO:0000256" key="1">
    <source>
        <dbReference type="ARBA" id="ARBA00004202"/>
    </source>
</evidence>
<organism evidence="10 11">
    <name type="scientific">Anaerovirgula multivorans</name>
    <dbReference type="NCBI Taxonomy" id="312168"/>
    <lineage>
        <taxon>Bacteria</taxon>
        <taxon>Bacillati</taxon>
        <taxon>Bacillota</taxon>
        <taxon>Clostridia</taxon>
        <taxon>Peptostreptococcales</taxon>
        <taxon>Natronincolaceae</taxon>
        <taxon>Anaerovirgula</taxon>
    </lineage>
</organism>
<dbReference type="SUPFAM" id="SSF52540">
    <property type="entry name" value="P-loop containing nucleoside triphosphate hydrolases"/>
    <property type="match status" value="1"/>
</dbReference>
<protein>
    <submittedName>
        <fullName evidence="10">Energy-coupling factor transport system ATP-binding protein</fullName>
    </submittedName>
</protein>
<dbReference type="GO" id="GO:0042626">
    <property type="term" value="F:ATPase-coupled transmembrane transporter activity"/>
    <property type="evidence" value="ECO:0007669"/>
    <property type="project" value="TreeGrafter"/>
</dbReference>
<dbReference type="RefSeq" id="WP_207652492.1">
    <property type="nucleotide sequence ID" value="NZ_FZOJ01000003.1"/>
</dbReference>
<evidence type="ECO:0000256" key="4">
    <source>
        <dbReference type="ARBA" id="ARBA00022475"/>
    </source>
</evidence>
<evidence type="ECO:0000256" key="7">
    <source>
        <dbReference type="ARBA" id="ARBA00022967"/>
    </source>
</evidence>
<keyword evidence="11" id="KW-1185">Reference proteome</keyword>
<dbReference type="GO" id="GO:0016887">
    <property type="term" value="F:ATP hydrolysis activity"/>
    <property type="evidence" value="ECO:0007669"/>
    <property type="project" value="InterPro"/>
</dbReference>
<comment type="subcellular location">
    <subcellularLocation>
        <location evidence="1">Cell membrane</location>
        <topology evidence="1">Peripheral membrane protein</topology>
    </subcellularLocation>
</comment>
<evidence type="ECO:0000256" key="8">
    <source>
        <dbReference type="ARBA" id="ARBA00023136"/>
    </source>
</evidence>
<keyword evidence="4" id="KW-1003">Cell membrane</keyword>
<evidence type="ECO:0000256" key="3">
    <source>
        <dbReference type="ARBA" id="ARBA00022448"/>
    </source>
</evidence>
<dbReference type="GO" id="GO:0005524">
    <property type="term" value="F:ATP binding"/>
    <property type="evidence" value="ECO:0007669"/>
    <property type="project" value="UniProtKB-KW"/>
</dbReference>
<dbReference type="InterPro" id="IPR050095">
    <property type="entry name" value="ECF_ABC_transporter_ATP-bd"/>
</dbReference>
<dbReference type="Pfam" id="PF00005">
    <property type="entry name" value="ABC_tran"/>
    <property type="match status" value="1"/>
</dbReference>
<keyword evidence="6 10" id="KW-0067">ATP-binding</keyword>
<evidence type="ECO:0000313" key="11">
    <source>
        <dbReference type="Proteomes" id="UP000198304"/>
    </source>
</evidence>
<dbReference type="InterPro" id="IPR017871">
    <property type="entry name" value="ABC_transporter-like_CS"/>
</dbReference>
<gene>
    <name evidence="10" type="ORF">SAMN05446037_100374</name>
</gene>
<dbReference type="EMBL" id="FZOJ01000003">
    <property type="protein sequence ID" value="SNS03988.1"/>
    <property type="molecule type" value="Genomic_DNA"/>
</dbReference>
<keyword evidence="5" id="KW-0547">Nucleotide-binding</keyword>
<evidence type="ECO:0000313" key="10">
    <source>
        <dbReference type="EMBL" id="SNS03988.1"/>
    </source>
</evidence>
<evidence type="ECO:0000256" key="6">
    <source>
        <dbReference type="ARBA" id="ARBA00022840"/>
    </source>
</evidence>
<name>A0A239B9B6_9FIRM</name>
<keyword evidence="8" id="KW-0472">Membrane</keyword>
<sequence>MIDHVSFAYKKQHPIINNMSIELFSEDFTAIVGANGTGKTTLGKLMTGILKPEKGSVIIDGLDSSKISLGAIGKKAGYLFQNPERQIFAPNVYEELSFPLEVKGMKKEEIERKVNESLTIFQLTHLSKVFPFTLSQGEKQRLALAAILINEPKFLILDEPTTGLDIERKNTLSTILGRLKEKGIGIVMISHDGAFIGKHATRIIELAGGEVIGDNKKCLGSKSKTDHCA</sequence>
<dbReference type="Proteomes" id="UP000198304">
    <property type="component" value="Unassembled WGS sequence"/>
</dbReference>
<dbReference type="AlphaFoldDB" id="A0A239B9B6"/>
<evidence type="ECO:0000256" key="5">
    <source>
        <dbReference type="ARBA" id="ARBA00022741"/>
    </source>
</evidence>
<reference evidence="10 11" key="1">
    <citation type="submission" date="2017-06" db="EMBL/GenBank/DDBJ databases">
        <authorList>
            <person name="Kim H.J."/>
            <person name="Triplett B.A."/>
        </authorList>
    </citation>
    <scope>NUCLEOTIDE SEQUENCE [LARGE SCALE GENOMIC DNA]</scope>
    <source>
        <strain evidence="10 11">SCA</strain>
    </source>
</reference>
<dbReference type="InterPro" id="IPR003593">
    <property type="entry name" value="AAA+_ATPase"/>
</dbReference>
<dbReference type="PROSITE" id="PS00211">
    <property type="entry name" value="ABC_TRANSPORTER_1"/>
    <property type="match status" value="1"/>
</dbReference>
<proteinExistence type="inferred from homology"/>
<comment type="similarity">
    <text evidence="2">Belongs to the ABC transporter superfamily.</text>
</comment>
<evidence type="ECO:0000256" key="2">
    <source>
        <dbReference type="ARBA" id="ARBA00005417"/>
    </source>
</evidence>
<dbReference type="PROSITE" id="PS50893">
    <property type="entry name" value="ABC_TRANSPORTER_2"/>
    <property type="match status" value="1"/>
</dbReference>
<dbReference type="SMART" id="SM00382">
    <property type="entry name" value="AAA"/>
    <property type="match status" value="1"/>
</dbReference>
<dbReference type="PANTHER" id="PTHR43553">
    <property type="entry name" value="HEAVY METAL TRANSPORTER"/>
    <property type="match status" value="1"/>
</dbReference>